<proteinExistence type="predicted"/>
<dbReference type="Gene3D" id="1.25.40.10">
    <property type="entry name" value="Tetratricopeptide repeat domain"/>
    <property type="match status" value="1"/>
</dbReference>
<name>A0ABW1K4A5_9ACTN</name>
<organism evidence="1 2">
    <name type="scientific">Plantactinospora solaniradicis</name>
    <dbReference type="NCBI Taxonomy" id="1723736"/>
    <lineage>
        <taxon>Bacteria</taxon>
        <taxon>Bacillati</taxon>
        <taxon>Actinomycetota</taxon>
        <taxon>Actinomycetes</taxon>
        <taxon>Micromonosporales</taxon>
        <taxon>Micromonosporaceae</taxon>
        <taxon>Plantactinospora</taxon>
    </lineage>
</organism>
<dbReference type="EMBL" id="JBHSPR010000007">
    <property type="protein sequence ID" value="MFC6016107.1"/>
    <property type="molecule type" value="Genomic_DNA"/>
</dbReference>
<evidence type="ECO:0000313" key="1">
    <source>
        <dbReference type="EMBL" id="MFC6016107.1"/>
    </source>
</evidence>
<comment type="caution">
    <text evidence="1">The sequence shown here is derived from an EMBL/GenBank/DDBJ whole genome shotgun (WGS) entry which is preliminary data.</text>
</comment>
<dbReference type="RefSeq" id="WP_377419188.1">
    <property type="nucleotide sequence ID" value="NZ_JBHSPR010000007.1"/>
</dbReference>
<evidence type="ECO:0008006" key="3">
    <source>
        <dbReference type="Google" id="ProtNLM"/>
    </source>
</evidence>
<evidence type="ECO:0000313" key="2">
    <source>
        <dbReference type="Proteomes" id="UP001596203"/>
    </source>
</evidence>
<dbReference type="InterPro" id="IPR011990">
    <property type="entry name" value="TPR-like_helical_dom_sf"/>
</dbReference>
<reference evidence="2" key="1">
    <citation type="journal article" date="2019" name="Int. J. Syst. Evol. Microbiol.">
        <title>The Global Catalogue of Microorganisms (GCM) 10K type strain sequencing project: providing services to taxonomists for standard genome sequencing and annotation.</title>
        <authorList>
            <consortium name="The Broad Institute Genomics Platform"/>
            <consortium name="The Broad Institute Genome Sequencing Center for Infectious Disease"/>
            <person name="Wu L."/>
            <person name="Ma J."/>
        </authorList>
    </citation>
    <scope>NUCLEOTIDE SEQUENCE [LARGE SCALE GENOMIC DNA]</scope>
    <source>
        <strain evidence="2">ZS-35-S2</strain>
    </source>
</reference>
<gene>
    <name evidence="1" type="ORF">ACFP2T_07860</name>
</gene>
<sequence length="253" mass="27571">MLKNPRTANLAAVAYLRQELDTLADTYDTTPSTSLLPDVGRLHGEVTFLHSYVSTGGVRRALGTVQATSATLMGQLVWDASQRRDRRTAMKYYDQAVTIAKQNGDVLHEAHARLRAGFVALYADGDPKRGLTHAAHAAQLASDVGSYALAGLAMLHVGEANAMMGERSACEHALTQAEDRLERMETADPARELVAAEQFNRMAGSCYLALGEPRMAQVILEATSFALREREKSRAIVLGNLATAHIRQRQIEP</sequence>
<dbReference type="SUPFAM" id="SSF48452">
    <property type="entry name" value="TPR-like"/>
    <property type="match status" value="1"/>
</dbReference>
<dbReference type="Proteomes" id="UP001596203">
    <property type="component" value="Unassembled WGS sequence"/>
</dbReference>
<keyword evidence="2" id="KW-1185">Reference proteome</keyword>
<accession>A0ABW1K4A5</accession>
<protein>
    <recommendedName>
        <fullName evidence="3">Transcriptional regulator</fullName>
    </recommendedName>
</protein>